<keyword evidence="2" id="KW-0349">Heme</keyword>
<name>A0A7R8AIU8_9EURO</name>
<dbReference type="Pfam" id="PF00067">
    <property type="entry name" value="p450"/>
    <property type="match status" value="1"/>
</dbReference>
<evidence type="ECO:0000313" key="5">
    <source>
        <dbReference type="Proteomes" id="UP000654913"/>
    </source>
</evidence>
<keyword evidence="5" id="KW-1185">Reference proteome</keyword>
<sequence length="510" mass="58103">MILSFILPAIAIWLCVAPFSIYLYDPKRLRRYPNQNFLSGLTSLAYVYERRHPFRTRELHRQHERHPILRTGPTVLSFRSVDAIKDIYGHSSPCLKDDVYKLITGDHPHTLNVVDKDDHARKRRMLSNAFATRNLEQWEFKISDKVRKMVTQFDKRCTAPLSNDDSVDPSDLTVNFRLWSNLFTLDAIADIALSERLGLLESGTDVVEARMGNSVHRFNLIESLHCGGRVVSRFVGATDWHHILKALSTFVVPEFRAHGNDFANIVSTLTDKRVGKHNRGDKLSDFLGCLLEDKAGKQRGLDRGEIEAETTILLDAGSDTTAIALTNVLYYLIKHPTALSKLREEVDTALAGGTIALYTNVKSLPYLRACLDESLRLSPPVPRGLERKTPPQGMDIMGEQIAGGVTVSVPAYIAHRDPRIFPNPDSYVPERWLDQSERTKEMRTVFIPFTTGPRACIGRNITMMEQQILVATLVHRYEFALPSRDWELDWEEAFNLWPAQMPLKVWRRDI</sequence>
<accession>A0A7R8AIU8</accession>
<evidence type="ECO:0000313" key="4">
    <source>
        <dbReference type="EMBL" id="BCS21084.1"/>
    </source>
</evidence>
<protein>
    <recommendedName>
        <fullName evidence="6">Benzoate 4-monooxygenase cytochrome P450</fullName>
    </recommendedName>
</protein>
<dbReference type="AlphaFoldDB" id="A0A7R8AIU8"/>
<evidence type="ECO:0008006" key="6">
    <source>
        <dbReference type="Google" id="ProtNLM"/>
    </source>
</evidence>
<dbReference type="GO" id="GO:0020037">
    <property type="term" value="F:heme binding"/>
    <property type="evidence" value="ECO:0007669"/>
    <property type="project" value="InterPro"/>
</dbReference>
<reference evidence="4" key="2">
    <citation type="submission" date="2021-02" db="EMBL/GenBank/DDBJ databases">
        <title>Aspergillus puulaauensis MK2 genome sequence.</title>
        <authorList>
            <person name="Futagami T."/>
            <person name="Mori K."/>
            <person name="Kadooka C."/>
            <person name="Tanaka T."/>
        </authorList>
    </citation>
    <scope>NUCLEOTIDE SEQUENCE</scope>
    <source>
        <strain evidence="4">MK2</strain>
    </source>
</reference>
<evidence type="ECO:0000256" key="3">
    <source>
        <dbReference type="SAM" id="Phobius"/>
    </source>
</evidence>
<feature type="transmembrane region" description="Helical" evidence="3">
    <location>
        <begin position="6"/>
        <end position="24"/>
    </location>
</feature>
<dbReference type="PRINTS" id="PR00463">
    <property type="entry name" value="EP450I"/>
</dbReference>
<dbReference type="PANTHER" id="PTHR24305:SF172">
    <property type="entry name" value="P450, PUTATIVE (EUROFUNG)-RELATED"/>
    <property type="match status" value="1"/>
</dbReference>
<dbReference type="InterPro" id="IPR002401">
    <property type="entry name" value="Cyt_P450_E_grp-I"/>
</dbReference>
<dbReference type="GO" id="GO:0005506">
    <property type="term" value="F:iron ion binding"/>
    <property type="evidence" value="ECO:0007669"/>
    <property type="project" value="InterPro"/>
</dbReference>
<dbReference type="EMBL" id="AP024444">
    <property type="protein sequence ID" value="BCS21084.1"/>
    <property type="molecule type" value="Genomic_DNA"/>
</dbReference>
<keyword evidence="2" id="KW-0479">Metal-binding</keyword>
<keyword evidence="3" id="KW-0812">Transmembrane</keyword>
<evidence type="ECO:0000256" key="2">
    <source>
        <dbReference type="PIRSR" id="PIRSR602401-1"/>
    </source>
</evidence>
<organism evidence="4 5">
    <name type="scientific">Aspergillus puulaauensis</name>
    <dbReference type="NCBI Taxonomy" id="1220207"/>
    <lineage>
        <taxon>Eukaryota</taxon>
        <taxon>Fungi</taxon>
        <taxon>Dikarya</taxon>
        <taxon>Ascomycota</taxon>
        <taxon>Pezizomycotina</taxon>
        <taxon>Eurotiomycetes</taxon>
        <taxon>Eurotiomycetidae</taxon>
        <taxon>Eurotiales</taxon>
        <taxon>Aspergillaceae</taxon>
        <taxon>Aspergillus</taxon>
    </lineage>
</organism>
<dbReference type="InterPro" id="IPR050121">
    <property type="entry name" value="Cytochrome_P450_monoxygenase"/>
</dbReference>
<dbReference type="OrthoDB" id="2789670at2759"/>
<comment type="similarity">
    <text evidence="1">Belongs to the cytochrome P450 family.</text>
</comment>
<keyword evidence="2" id="KW-0408">Iron</keyword>
<evidence type="ECO:0000256" key="1">
    <source>
        <dbReference type="ARBA" id="ARBA00010617"/>
    </source>
</evidence>
<dbReference type="InterPro" id="IPR036396">
    <property type="entry name" value="Cyt_P450_sf"/>
</dbReference>
<comment type="cofactor">
    <cofactor evidence="2">
        <name>heme</name>
        <dbReference type="ChEBI" id="CHEBI:30413"/>
    </cofactor>
</comment>
<feature type="binding site" description="axial binding residue" evidence="2">
    <location>
        <position position="456"/>
    </location>
    <ligand>
        <name>heme</name>
        <dbReference type="ChEBI" id="CHEBI:30413"/>
    </ligand>
    <ligandPart>
        <name>Fe</name>
        <dbReference type="ChEBI" id="CHEBI:18248"/>
    </ligandPart>
</feature>
<keyword evidence="3" id="KW-0472">Membrane</keyword>
<keyword evidence="3" id="KW-1133">Transmembrane helix</keyword>
<dbReference type="Gene3D" id="1.10.630.10">
    <property type="entry name" value="Cytochrome P450"/>
    <property type="match status" value="1"/>
</dbReference>
<dbReference type="KEGG" id="apuu:APUU_21516A"/>
<dbReference type="SUPFAM" id="SSF48264">
    <property type="entry name" value="Cytochrome P450"/>
    <property type="match status" value="1"/>
</dbReference>
<dbReference type="PANTHER" id="PTHR24305">
    <property type="entry name" value="CYTOCHROME P450"/>
    <property type="match status" value="1"/>
</dbReference>
<dbReference type="Proteomes" id="UP000654913">
    <property type="component" value="Chromosome 2"/>
</dbReference>
<dbReference type="InterPro" id="IPR001128">
    <property type="entry name" value="Cyt_P450"/>
</dbReference>
<dbReference type="RefSeq" id="XP_041553278.1">
    <property type="nucleotide sequence ID" value="XM_041700277.1"/>
</dbReference>
<reference evidence="4" key="1">
    <citation type="submission" date="2021-01" db="EMBL/GenBank/DDBJ databases">
        <authorList>
            <consortium name="Aspergillus puulaauensis MK2 genome sequencing consortium"/>
            <person name="Kazuki M."/>
            <person name="Futagami T."/>
        </authorList>
    </citation>
    <scope>NUCLEOTIDE SEQUENCE</scope>
    <source>
        <strain evidence="4">MK2</strain>
    </source>
</reference>
<dbReference type="CDD" id="cd11061">
    <property type="entry name" value="CYP67-like"/>
    <property type="match status" value="1"/>
</dbReference>
<proteinExistence type="inferred from homology"/>
<gene>
    <name evidence="4" type="ORF">APUU_21516A</name>
</gene>
<dbReference type="GeneID" id="64971089"/>
<dbReference type="GO" id="GO:0004497">
    <property type="term" value="F:monooxygenase activity"/>
    <property type="evidence" value="ECO:0007669"/>
    <property type="project" value="InterPro"/>
</dbReference>
<dbReference type="PRINTS" id="PR00385">
    <property type="entry name" value="P450"/>
</dbReference>
<dbReference type="GO" id="GO:0016705">
    <property type="term" value="F:oxidoreductase activity, acting on paired donors, with incorporation or reduction of molecular oxygen"/>
    <property type="evidence" value="ECO:0007669"/>
    <property type="project" value="InterPro"/>
</dbReference>